<dbReference type="RefSeq" id="WP_139345574.1">
    <property type="nucleotide sequence ID" value="NZ_JAFBFH010000070.1"/>
</dbReference>
<proteinExistence type="predicted"/>
<reference evidence="1 2" key="1">
    <citation type="submission" date="2021-01" db="EMBL/GenBank/DDBJ databases">
        <title>Genomic Encyclopedia of Type Strains, Phase IV (KMG-IV): sequencing the most valuable type-strain genomes for metagenomic binning, comparative biology and taxonomic classification.</title>
        <authorList>
            <person name="Goeker M."/>
        </authorList>
    </citation>
    <scope>NUCLEOTIDE SEQUENCE [LARGE SCALE GENOMIC DNA]</scope>
    <source>
        <strain evidence="1 2">DSM 105453</strain>
    </source>
</reference>
<accession>A0ABS2RGH2</accession>
<name>A0ABS2RGH2_9BACI</name>
<dbReference type="Proteomes" id="UP000823485">
    <property type="component" value="Unassembled WGS sequence"/>
</dbReference>
<gene>
    <name evidence="1" type="ORF">JOC94_004722</name>
</gene>
<sequence length="115" mass="13329">MFEQYLQAFQKTLLVFCRERNRVTCVTEWKTHNKAVNIFYLSVLYGYCGAEVDLGFGLRMGQPVLFFFEGILTLGKVLPPFFREIAQCPVRAGKPQLSNCLNMTLLLRRNFFFSA</sequence>
<evidence type="ECO:0000313" key="2">
    <source>
        <dbReference type="Proteomes" id="UP000823485"/>
    </source>
</evidence>
<keyword evidence="2" id="KW-1185">Reference proteome</keyword>
<evidence type="ECO:0000313" key="1">
    <source>
        <dbReference type="EMBL" id="MBM7717691.1"/>
    </source>
</evidence>
<protein>
    <submittedName>
        <fullName evidence="1">Uncharacterized protein</fullName>
    </submittedName>
</protein>
<organism evidence="1 2">
    <name type="scientific">Siminovitchia thermophila</name>
    <dbReference type="NCBI Taxonomy" id="1245522"/>
    <lineage>
        <taxon>Bacteria</taxon>
        <taxon>Bacillati</taxon>
        <taxon>Bacillota</taxon>
        <taxon>Bacilli</taxon>
        <taxon>Bacillales</taxon>
        <taxon>Bacillaceae</taxon>
        <taxon>Siminovitchia</taxon>
    </lineage>
</organism>
<comment type="caution">
    <text evidence="1">The sequence shown here is derived from an EMBL/GenBank/DDBJ whole genome shotgun (WGS) entry which is preliminary data.</text>
</comment>
<dbReference type="EMBL" id="JAFBFH010000070">
    <property type="protein sequence ID" value="MBM7717691.1"/>
    <property type="molecule type" value="Genomic_DNA"/>
</dbReference>